<dbReference type="SUPFAM" id="SSF64182">
    <property type="entry name" value="DHH phosphoesterases"/>
    <property type="match status" value="1"/>
</dbReference>
<dbReference type="InterPro" id="IPR001305">
    <property type="entry name" value="HSP_DnaJ_Cys-rich_dom"/>
</dbReference>
<accession>A0A7J3M3J7</accession>
<dbReference type="PROSITE" id="PS51188">
    <property type="entry name" value="ZF_CR"/>
    <property type="match status" value="1"/>
</dbReference>
<evidence type="ECO:0000256" key="1">
    <source>
        <dbReference type="PROSITE-ProRule" id="PRU00546"/>
    </source>
</evidence>
<dbReference type="Gene3D" id="2.10.230.10">
    <property type="entry name" value="Heat shock protein DnaJ, cysteine-rich domain"/>
    <property type="match status" value="1"/>
</dbReference>
<dbReference type="CDD" id="cd10719">
    <property type="entry name" value="DnaJ_zf"/>
    <property type="match status" value="1"/>
</dbReference>
<dbReference type="GO" id="GO:0008270">
    <property type="term" value="F:zinc ion binding"/>
    <property type="evidence" value="ECO:0007669"/>
    <property type="project" value="UniProtKB-KW"/>
</dbReference>
<dbReference type="GO" id="GO:0051082">
    <property type="term" value="F:unfolded protein binding"/>
    <property type="evidence" value="ECO:0007669"/>
    <property type="project" value="InterPro"/>
</dbReference>
<dbReference type="SUPFAM" id="SSF50249">
    <property type="entry name" value="Nucleic acid-binding proteins"/>
    <property type="match status" value="2"/>
</dbReference>
<feature type="domain" description="S1 motif" evidence="2">
    <location>
        <begin position="113"/>
        <end position="183"/>
    </location>
</feature>
<dbReference type="InterPro" id="IPR038763">
    <property type="entry name" value="DHH_sf"/>
</dbReference>
<keyword evidence="1" id="KW-0479">Metal-binding</keyword>
<comment type="caution">
    <text evidence="4">The sequence shown here is derived from an EMBL/GenBank/DDBJ whole genome shotgun (WGS) entry which is preliminary data.</text>
</comment>
<sequence>MLCQKCGGKGFLEIEKKCEVCNGTGKAKSFDPKIVNVSEEKLKLFMKGICGACDGKGLVKIVELCKNCGGKGRVRRCLICGRETDQELCNECRKKPHVFKLRNSCGIEDLRIGRLYLGIVTSITDIGAFVSLNKRLRGLLRKTATINEGDEIVVKVTNINVNGEIDLATAEIDNYAVVEVSKEIEAIPISSLPKIPGRVVKVRGIVTHVKETAIAKVLTITDGTSSINCTVFDDFEVQIDEAVEVIGTLRRNGIDVLEIDRIYGEDAYEIRRRIEAEIEKACEPEFKGFLIESEVLEKLREEMMRVAKELKRAIYKSRPVIIRHHWDADGTCGGVAIELALQDLVEKVYKDKEAKYHLVKRKVSRAPFYELEDLVRDLDESLEDFERYGDKIPLVLLIDNGSGKEDLPAIQQFLLFGADVITIDHHYPSEEVDRYLLHHVNPYKVGGDSNVTSGVLCVEIARMISDISLEHLAAISVVGDRAQGEVERYVELSKLSKEELKDIALAIEFEGFYLRFKSASNIVHEILGFGRKDRQKKLVELLSSCAKKAIEDQVKSALESVKVQILHNGITLAAFDVENYSRKFEFPPPGKLTGEIHDRLKEKYPKIVTIGFGPDFAVIRSEGVNLDIPKLVEELKKEVNACVDGGGHLVVGSIKFVQGKRKDVLAKLAVKIGEI</sequence>
<dbReference type="AlphaFoldDB" id="A0A7J3M3J7"/>
<dbReference type="GO" id="GO:0031072">
    <property type="term" value="F:heat shock protein binding"/>
    <property type="evidence" value="ECO:0007669"/>
    <property type="project" value="InterPro"/>
</dbReference>
<organism evidence="4">
    <name type="scientific">Archaeoglobus fulgidus</name>
    <dbReference type="NCBI Taxonomy" id="2234"/>
    <lineage>
        <taxon>Archaea</taxon>
        <taxon>Methanobacteriati</taxon>
        <taxon>Methanobacteriota</taxon>
        <taxon>Archaeoglobi</taxon>
        <taxon>Archaeoglobales</taxon>
        <taxon>Archaeoglobaceae</taxon>
        <taxon>Archaeoglobus</taxon>
    </lineage>
</organism>
<dbReference type="EMBL" id="DSYZ01000082">
    <property type="protein sequence ID" value="HGT82834.1"/>
    <property type="molecule type" value="Genomic_DNA"/>
</dbReference>
<proteinExistence type="predicted"/>
<dbReference type="InterPro" id="IPR003029">
    <property type="entry name" value="S1_domain"/>
</dbReference>
<feature type="domain" description="CR-type" evidence="3">
    <location>
        <begin position="1"/>
        <end position="77"/>
    </location>
</feature>
<reference evidence="4" key="1">
    <citation type="journal article" date="2020" name="mSystems">
        <title>Genome- and Community-Level Interaction Insights into Carbon Utilization and Element Cycling Functions of Hydrothermarchaeota in Hydrothermal Sediment.</title>
        <authorList>
            <person name="Zhou Z."/>
            <person name="Liu Y."/>
            <person name="Xu W."/>
            <person name="Pan J."/>
            <person name="Luo Z.H."/>
            <person name="Li M."/>
        </authorList>
    </citation>
    <scope>NUCLEOTIDE SEQUENCE [LARGE SCALE GENOMIC DNA]</scope>
    <source>
        <strain evidence="4">SpSt-587</strain>
    </source>
</reference>
<name>A0A7J3M3J7_ARCFL</name>
<dbReference type="InterPro" id="IPR012340">
    <property type="entry name" value="NA-bd_OB-fold"/>
</dbReference>
<dbReference type="PROSITE" id="PS50126">
    <property type="entry name" value="S1"/>
    <property type="match status" value="1"/>
</dbReference>
<dbReference type="InterPro" id="IPR036410">
    <property type="entry name" value="HSP_DnaJ_Cys-rich_dom_sf"/>
</dbReference>
<evidence type="ECO:0000259" key="2">
    <source>
        <dbReference type="PROSITE" id="PS50126"/>
    </source>
</evidence>
<evidence type="ECO:0000313" key="4">
    <source>
        <dbReference type="EMBL" id="HGT82834.1"/>
    </source>
</evidence>
<keyword evidence="1" id="KW-0863">Zinc-finger</keyword>
<dbReference type="Gene3D" id="3.90.1640.30">
    <property type="match status" value="1"/>
</dbReference>
<feature type="zinc finger region" description="CR-type" evidence="1">
    <location>
        <begin position="1"/>
        <end position="77"/>
    </location>
</feature>
<dbReference type="Gene3D" id="2.40.50.140">
    <property type="entry name" value="Nucleic acid-binding proteins"/>
    <property type="match status" value="1"/>
</dbReference>
<evidence type="ECO:0000259" key="3">
    <source>
        <dbReference type="PROSITE" id="PS51188"/>
    </source>
</evidence>
<dbReference type="SMART" id="SM00316">
    <property type="entry name" value="S1"/>
    <property type="match status" value="1"/>
</dbReference>
<keyword evidence="1" id="KW-0862">Zinc</keyword>
<protein>
    <submittedName>
        <fullName evidence="4">Phosphoesterase</fullName>
    </submittedName>
</protein>
<dbReference type="SUPFAM" id="SSF57938">
    <property type="entry name" value="DnaJ/Hsp40 cysteine-rich domain"/>
    <property type="match status" value="1"/>
</dbReference>
<gene>
    <name evidence="4" type="ORF">ENT52_03810</name>
</gene>
<dbReference type="GO" id="GO:0003676">
    <property type="term" value="F:nucleic acid binding"/>
    <property type="evidence" value="ECO:0007669"/>
    <property type="project" value="InterPro"/>
</dbReference>